<dbReference type="Gene3D" id="2.60.40.1180">
    <property type="entry name" value="Golgi alpha-mannosidase II"/>
    <property type="match status" value="1"/>
</dbReference>
<keyword evidence="2" id="KW-0624">Polysaccharide degradation</keyword>
<dbReference type="AlphaFoldDB" id="A0A4R0MMM7"/>
<dbReference type="EMBL" id="SJSK01000006">
    <property type="protein sequence ID" value="TCC87970.1"/>
    <property type="molecule type" value="Genomic_DNA"/>
</dbReference>
<dbReference type="SUPFAM" id="SSF51445">
    <property type="entry name" value="(Trans)glycosidases"/>
    <property type="match status" value="1"/>
</dbReference>
<name>A0A4R0MMM7_9SPHI</name>
<keyword evidence="2" id="KW-0378">Hydrolase</keyword>
<keyword evidence="2" id="KW-0858">Xylan degradation</keyword>
<dbReference type="PANTHER" id="PTHR42767:SF1">
    <property type="entry name" value="ENDO-BETA-1,6-GALACTANASE-LIKE DOMAIN-CONTAINING PROTEIN"/>
    <property type="match status" value="1"/>
</dbReference>
<dbReference type="PANTHER" id="PTHR42767">
    <property type="entry name" value="ENDO-BETA-1,6-GALACTANASE"/>
    <property type="match status" value="1"/>
</dbReference>
<dbReference type="InterPro" id="IPR013780">
    <property type="entry name" value="Glyco_hydro_b"/>
</dbReference>
<dbReference type="GO" id="GO:0004553">
    <property type="term" value="F:hydrolase activity, hydrolyzing O-glycosyl compounds"/>
    <property type="evidence" value="ECO:0007669"/>
    <property type="project" value="InterPro"/>
</dbReference>
<gene>
    <name evidence="2" type="ORF">EZ428_19775</name>
</gene>
<dbReference type="InterPro" id="IPR039514">
    <property type="entry name" value="6GAL-like"/>
</dbReference>
<dbReference type="Pfam" id="PF14587">
    <property type="entry name" value="Glyco_hydr_30_2"/>
    <property type="match status" value="1"/>
</dbReference>
<dbReference type="Proteomes" id="UP000292884">
    <property type="component" value="Unassembled WGS sequence"/>
</dbReference>
<dbReference type="GO" id="GO:0045493">
    <property type="term" value="P:xylan catabolic process"/>
    <property type="evidence" value="ECO:0007669"/>
    <property type="project" value="UniProtKB-KW"/>
</dbReference>
<dbReference type="Gene3D" id="3.20.20.80">
    <property type="entry name" value="Glycosidases"/>
    <property type="match status" value="1"/>
</dbReference>
<keyword evidence="2" id="KW-0119">Carbohydrate metabolism</keyword>
<comment type="caution">
    <text evidence="2">The sequence shown here is derived from an EMBL/GenBank/DDBJ whole genome shotgun (WGS) entry which is preliminary data.</text>
</comment>
<dbReference type="OrthoDB" id="9806701at2"/>
<proteinExistence type="predicted"/>
<accession>A0A4R0MMM7</accession>
<dbReference type="InterPro" id="IPR039743">
    <property type="entry name" value="6GAL/EXGAL"/>
</dbReference>
<keyword evidence="3" id="KW-1185">Reference proteome</keyword>
<dbReference type="RefSeq" id="WP_131554934.1">
    <property type="nucleotide sequence ID" value="NZ_SJSK01000006.1"/>
</dbReference>
<protein>
    <submittedName>
        <fullName evidence="2">Xylanase</fullName>
    </submittedName>
</protein>
<keyword evidence="2" id="KW-0326">Glycosidase</keyword>
<evidence type="ECO:0000313" key="3">
    <source>
        <dbReference type="Proteomes" id="UP000292884"/>
    </source>
</evidence>
<organism evidence="2 3">
    <name type="scientific">Pedobacter frigiditerrae</name>
    <dbReference type="NCBI Taxonomy" id="2530452"/>
    <lineage>
        <taxon>Bacteria</taxon>
        <taxon>Pseudomonadati</taxon>
        <taxon>Bacteroidota</taxon>
        <taxon>Sphingobacteriia</taxon>
        <taxon>Sphingobacteriales</taxon>
        <taxon>Sphingobacteriaceae</taxon>
        <taxon>Pedobacter</taxon>
    </lineage>
</organism>
<reference evidence="2 3" key="1">
    <citation type="submission" date="2019-02" db="EMBL/GenBank/DDBJ databases">
        <title>Pedobacter sp. RP-1-13 sp. nov., isolated from Arctic soil.</title>
        <authorList>
            <person name="Dahal R.H."/>
        </authorList>
    </citation>
    <scope>NUCLEOTIDE SEQUENCE [LARGE SCALE GENOMIC DNA]</scope>
    <source>
        <strain evidence="2 3">RP-1-13</strain>
    </source>
</reference>
<dbReference type="InterPro" id="IPR017853">
    <property type="entry name" value="GH"/>
</dbReference>
<evidence type="ECO:0000313" key="2">
    <source>
        <dbReference type="EMBL" id="TCC87970.1"/>
    </source>
</evidence>
<feature type="domain" description="Endo-beta-1,6-galactanase-like" evidence="1">
    <location>
        <begin position="35"/>
        <end position="392"/>
    </location>
</feature>
<evidence type="ECO:0000259" key="1">
    <source>
        <dbReference type="Pfam" id="PF14587"/>
    </source>
</evidence>
<sequence>MNLFFQRKITGYAFCILLGLITPIFVQAQHKRIIKVKVNFNEPAQVIESFGASDAWTCQFAGLWPDAEKNKMADLLFSKKLDEAGTPLGIGLNFWRFAIGGGSTEQGKESGIRDEWRRQLSFLSLNGTYNEDAMPGQIWFMDAAKKRGVSNFLGFVNSPHVNFTLNQKAFSSDGLCNLDFKKVDAFSADLVNTIKIIKKKTGIELAYVSPVNEPQWKWNEGKQEGTPYTNEEITRLVKNLSGTLNKTQLKTKIQIVDAGQLNYLTDHQDTAKSRQIAYFFNPNSKGYLGDLNNLDNSISGHSYFTTSPEFKAIQIRKKVKDEVGKQNGLRFWMSEYCVLGDSTLKGEGRDLGMTTALFIAKLIHHDLTYANATSWQWWLAVSTGNYKDGLVYIDKSKTGGKVYDSKLLWAFGNYSRFIPVGSVRLNTQVSDEKDFYLSSYLKNNELITVAVNNSDEPIHLEIAGLAKNQKKIVVYTTSESANLTRSFTTSDAINLSAKSVTTIIGNKER</sequence>